<dbReference type="InterPro" id="IPR050789">
    <property type="entry name" value="Diverse_Enzym_Activities"/>
</dbReference>
<dbReference type="PANTHER" id="PTHR43283">
    <property type="entry name" value="BETA-LACTAMASE-RELATED"/>
    <property type="match status" value="1"/>
</dbReference>
<dbReference type="SUPFAM" id="SSF56601">
    <property type="entry name" value="beta-lactamase/transpeptidase-like"/>
    <property type="match status" value="1"/>
</dbReference>
<accession>A0A8S8XET7</accession>
<name>A0A8S8XET7_9PROT</name>
<feature type="domain" description="Beta-lactamase-related" evidence="1">
    <location>
        <begin position="11"/>
        <end position="281"/>
    </location>
</feature>
<dbReference type="EMBL" id="BOPV01000001">
    <property type="protein sequence ID" value="GIL39937.1"/>
    <property type="molecule type" value="Genomic_DNA"/>
</dbReference>
<proteinExistence type="predicted"/>
<keyword evidence="3" id="KW-1185">Reference proteome</keyword>
<dbReference type="RefSeq" id="WP_420243054.1">
    <property type="nucleotide sequence ID" value="NZ_BOPV01000001.1"/>
</dbReference>
<protein>
    <recommendedName>
        <fullName evidence="1">Beta-lactamase-related domain-containing protein</fullName>
    </recommendedName>
</protein>
<gene>
    <name evidence="2" type="ORF">TMPK1_21740</name>
</gene>
<dbReference type="AlphaFoldDB" id="A0A8S8XET7"/>
<dbReference type="Pfam" id="PF00144">
    <property type="entry name" value="Beta-lactamase"/>
    <property type="match status" value="1"/>
</dbReference>
<sequence>MRDGTFRKIGSVLVARHGKLVFEKYFEGDAATLRDTRSATKSITGMLIGIAIAQRKLPGVDASVLSYFPAYKRSDDVTVKDLLTMDSSLDCDDNDAASPGNEERMYPRRDWVEFALTLPSRGAPPLPFHYCTAGTVLLGALIEKTTGQKADKFAERVLFRPLGITAKHWQYSGAGQVMTGGSLDLRSRDLLKLGQLYLQLGEWNGTQLMPRAWVEESTRAQLPAVPFPDTDYGYLLWLNKFTPKGAAAPVATYAMSGNGGNKVYVIPSLDMVVVITSTNYNTRGMHQQSETLLTDYILPAVR</sequence>
<evidence type="ECO:0000259" key="1">
    <source>
        <dbReference type="Pfam" id="PF00144"/>
    </source>
</evidence>
<dbReference type="InterPro" id="IPR001466">
    <property type="entry name" value="Beta-lactam-related"/>
</dbReference>
<evidence type="ECO:0000313" key="2">
    <source>
        <dbReference type="EMBL" id="GIL39937.1"/>
    </source>
</evidence>
<dbReference type="Gene3D" id="3.40.710.10">
    <property type="entry name" value="DD-peptidase/beta-lactamase superfamily"/>
    <property type="match status" value="1"/>
</dbReference>
<dbReference type="PANTHER" id="PTHR43283:SF7">
    <property type="entry name" value="BETA-LACTAMASE-RELATED DOMAIN-CONTAINING PROTEIN"/>
    <property type="match status" value="1"/>
</dbReference>
<evidence type="ECO:0000313" key="3">
    <source>
        <dbReference type="Proteomes" id="UP000681075"/>
    </source>
</evidence>
<reference evidence="2" key="1">
    <citation type="submission" date="2021-02" db="EMBL/GenBank/DDBJ databases">
        <title>Genome sequence of Rhodospirillales sp. strain TMPK1 isolated from soil.</title>
        <authorList>
            <person name="Nakai R."/>
            <person name="Kusada H."/>
            <person name="Tamaki H."/>
        </authorList>
    </citation>
    <scope>NUCLEOTIDE SEQUENCE</scope>
    <source>
        <strain evidence="2">TMPK1</strain>
    </source>
</reference>
<dbReference type="InterPro" id="IPR012338">
    <property type="entry name" value="Beta-lactam/transpept-like"/>
</dbReference>
<organism evidence="2 3">
    <name type="scientific">Roseiterribacter gracilis</name>
    <dbReference type="NCBI Taxonomy" id="2812848"/>
    <lineage>
        <taxon>Bacteria</taxon>
        <taxon>Pseudomonadati</taxon>
        <taxon>Pseudomonadota</taxon>
        <taxon>Alphaproteobacteria</taxon>
        <taxon>Rhodospirillales</taxon>
        <taxon>Roseiterribacteraceae</taxon>
        <taxon>Roseiterribacter</taxon>
    </lineage>
</organism>
<comment type="caution">
    <text evidence="2">The sequence shown here is derived from an EMBL/GenBank/DDBJ whole genome shotgun (WGS) entry which is preliminary data.</text>
</comment>
<dbReference type="Proteomes" id="UP000681075">
    <property type="component" value="Unassembled WGS sequence"/>
</dbReference>